<organism evidence="3 4">
    <name type="scientific">Cryptococcus wingfieldii CBS 7118</name>
    <dbReference type="NCBI Taxonomy" id="1295528"/>
    <lineage>
        <taxon>Eukaryota</taxon>
        <taxon>Fungi</taxon>
        <taxon>Dikarya</taxon>
        <taxon>Basidiomycota</taxon>
        <taxon>Agaricomycotina</taxon>
        <taxon>Tremellomycetes</taxon>
        <taxon>Tremellales</taxon>
        <taxon>Cryptococcaceae</taxon>
        <taxon>Cryptococcus</taxon>
    </lineage>
</organism>
<evidence type="ECO:0000313" key="4">
    <source>
        <dbReference type="Proteomes" id="UP000094819"/>
    </source>
</evidence>
<dbReference type="PANTHER" id="PTHR35870">
    <property type="entry name" value="PROTEIN, PUTATIVE (AFU_ORTHOLOGUE AFUA_5G03330)-RELATED"/>
    <property type="match status" value="1"/>
</dbReference>
<proteinExistence type="predicted"/>
<feature type="compositionally biased region" description="Polar residues" evidence="2">
    <location>
        <begin position="12"/>
        <end position="28"/>
    </location>
</feature>
<dbReference type="RefSeq" id="XP_019032117.1">
    <property type="nucleotide sequence ID" value="XM_019175627.1"/>
</dbReference>
<dbReference type="Proteomes" id="UP000094819">
    <property type="component" value="Unassembled WGS sequence"/>
</dbReference>
<evidence type="ECO:0000313" key="3">
    <source>
        <dbReference type="EMBL" id="ODN98255.1"/>
    </source>
</evidence>
<dbReference type="EMBL" id="AWGH01000009">
    <property type="protein sequence ID" value="ODN98255.1"/>
    <property type="molecule type" value="Genomic_DNA"/>
</dbReference>
<feature type="region of interest" description="Disordered" evidence="2">
    <location>
        <begin position="415"/>
        <end position="439"/>
    </location>
</feature>
<dbReference type="AlphaFoldDB" id="A0A1E3JC54"/>
<dbReference type="GeneID" id="30192711"/>
<keyword evidence="1" id="KW-0560">Oxidoreductase</keyword>
<accession>A0A1E3JC54</accession>
<dbReference type="PANTHER" id="PTHR35870:SF1">
    <property type="entry name" value="PROTEIN, PUTATIVE (AFU_ORTHOLOGUE AFUA_5G03330)-RELATED"/>
    <property type="match status" value="1"/>
</dbReference>
<feature type="region of interest" description="Disordered" evidence="2">
    <location>
        <begin position="1"/>
        <end position="28"/>
    </location>
</feature>
<feature type="compositionally biased region" description="Basic and acidic residues" evidence="2">
    <location>
        <begin position="417"/>
        <end position="429"/>
    </location>
</feature>
<protein>
    <submittedName>
        <fullName evidence="3">Uncharacterized protein</fullName>
    </submittedName>
</protein>
<evidence type="ECO:0000256" key="1">
    <source>
        <dbReference type="ARBA" id="ARBA00023002"/>
    </source>
</evidence>
<sequence>MPPRPSPPSLRGTMSTLAPSAFPPSTTKPSGYFHFPGLSSESTKVAREVLEENNRDYDIYESRRFAHNHFPHSLLTRYALGAPPHLLRKTWEHDKSHLVSLDPRAPDRKDVNADKLPDKIDRGNWGAFLGNKGHYSLYLPFFHSEIARLGSQGALIEYIFSPQANWEPFTPFPYSSTGQQSKPKTPNMLNRLMAGALHPMIHVGFGLEFADPIVLAEGLAEAAIHPDSLITPFISPSLTQSWLTSPVPSPSPSSPAPSLAELYTALVNDPTLKPVPYNPESMINDQLLSAVSEGRGEALVGLVEGWEVSLKEDYEGEGGKFGWEGLMRDMGVFTTLLACGTGRKGYEPRVDFFLMHALTSSIFIPAYLPLLSPPQIRAFLKTYLLVLFQIAISRGRPPLNPNLIMSYDLYPSSDSDVGSKQDEGKEGKTIESLLDPSPPVGKGKGKNVWLDIIDRSLSYPDSHIVKSIRSLVFYSQLFGSLPAGSFSPPPSSKNGTELQGLEKVDGTLFQRAAGVIMRTIPEGEEEAGWDRSQLGYDGAWTQGPGQGKR</sequence>
<dbReference type="GO" id="GO:0016491">
    <property type="term" value="F:oxidoreductase activity"/>
    <property type="evidence" value="ECO:0007669"/>
    <property type="project" value="UniProtKB-KW"/>
</dbReference>
<reference evidence="3 4" key="1">
    <citation type="submission" date="2016-06" db="EMBL/GenBank/DDBJ databases">
        <title>Evolution of pathogenesis and genome organization in the Tremellales.</title>
        <authorList>
            <person name="Cuomo C."/>
            <person name="Litvintseva A."/>
            <person name="Heitman J."/>
            <person name="Chen Y."/>
            <person name="Sun S."/>
            <person name="Springer D."/>
            <person name="Dromer F."/>
            <person name="Young S."/>
            <person name="Zeng Q."/>
            <person name="Chapman S."/>
            <person name="Gujja S."/>
            <person name="Saif S."/>
            <person name="Birren B."/>
        </authorList>
    </citation>
    <scope>NUCLEOTIDE SEQUENCE [LARGE SCALE GENOMIC DNA]</scope>
    <source>
        <strain evidence="3 4">CBS 7118</strain>
    </source>
</reference>
<comment type="caution">
    <text evidence="3">The sequence shown here is derived from an EMBL/GenBank/DDBJ whole genome shotgun (WGS) entry which is preliminary data.</text>
</comment>
<dbReference type="Pfam" id="PF14027">
    <property type="entry name" value="Questin_oxidase"/>
    <property type="match status" value="1"/>
</dbReference>
<dbReference type="OrthoDB" id="10004862at2759"/>
<feature type="region of interest" description="Disordered" evidence="2">
    <location>
        <begin position="523"/>
        <end position="549"/>
    </location>
</feature>
<gene>
    <name evidence="3" type="ORF">L198_03498</name>
</gene>
<name>A0A1E3JC54_9TREE</name>
<dbReference type="InterPro" id="IPR025337">
    <property type="entry name" value="Questin_oxidase-like"/>
</dbReference>
<keyword evidence="4" id="KW-1185">Reference proteome</keyword>
<evidence type="ECO:0000256" key="2">
    <source>
        <dbReference type="SAM" id="MobiDB-lite"/>
    </source>
</evidence>